<proteinExistence type="predicted"/>
<sequence length="230" mass="24932">MVCCLLCFSDDPIEGDKYGQNPNTFQVSLKDAACAEPACCIGTFFCPCCAQYYIRKKALNDDMSNYTCCQGYYDCACFKAGNLGESSCPELCLCLEAYCCESCAVSSTRMLVMDTYMLASDPWDRRIIRFNNFCQVLSCVCQILAMVEPSLQDCAELIRLIAECVYYSVQACMTSQVHHELKYQADKGGVGGPAGGGGSTVVAQPVTAQPAYATAYPQGGAPPAYPTMAR</sequence>
<dbReference type="EMBL" id="HBHR01010120">
    <property type="protein sequence ID" value="CAD9862301.1"/>
    <property type="molecule type" value="Transcribed_RNA"/>
</dbReference>
<evidence type="ECO:0000313" key="1">
    <source>
        <dbReference type="EMBL" id="CAD9862301.1"/>
    </source>
</evidence>
<protein>
    <submittedName>
        <fullName evidence="1">Uncharacterized protein</fullName>
    </submittedName>
</protein>
<dbReference type="AlphaFoldDB" id="A0A7S2UXW4"/>
<reference evidence="1" key="1">
    <citation type="submission" date="2021-01" db="EMBL/GenBank/DDBJ databases">
        <authorList>
            <person name="Corre E."/>
            <person name="Pelletier E."/>
            <person name="Niang G."/>
            <person name="Scheremetjew M."/>
            <person name="Finn R."/>
            <person name="Kale V."/>
            <person name="Holt S."/>
            <person name="Cochrane G."/>
            <person name="Meng A."/>
            <person name="Brown T."/>
            <person name="Cohen L."/>
        </authorList>
    </citation>
    <scope>NUCLEOTIDE SEQUENCE</scope>
    <source>
        <strain evidence="1">CCMP1661</strain>
    </source>
</reference>
<dbReference type="PANTHER" id="PTHR31152">
    <property type="entry name" value="PLAC8 FAMILY PROTEIN"/>
    <property type="match status" value="1"/>
</dbReference>
<accession>A0A7S2UXW4</accession>
<organism evidence="1">
    <name type="scientific">Fibrocapsa japonica</name>
    <dbReference type="NCBI Taxonomy" id="94617"/>
    <lineage>
        <taxon>Eukaryota</taxon>
        <taxon>Sar</taxon>
        <taxon>Stramenopiles</taxon>
        <taxon>Ochrophyta</taxon>
        <taxon>Raphidophyceae</taxon>
        <taxon>Chattonellales</taxon>
        <taxon>Chattonellaceae</taxon>
        <taxon>Fibrocapsa</taxon>
    </lineage>
</organism>
<dbReference type="PANTHER" id="PTHR31152:SF1">
    <property type="entry name" value="PLAC8 FAMILY PROTEIN"/>
    <property type="match status" value="1"/>
</dbReference>
<gene>
    <name evidence="1" type="ORF">FJAP1339_LOCUS4833</name>
</gene>
<name>A0A7S2UXW4_9STRA</name>